<keyword evidence="4" id="KW-1185">Reference proteome</keyword>
<keyword evidence="2" id="KW-0812">Transmembrane</keyword>
<protein>
    <submittedName>
        <fullName evidence="3">Uncharacterized protein</fullName>
    </submittedName>
</protein>
<feature type="transmembrane region" description="Helical" evidence="2">
    <location>
        <begin position="228"/>
        <end position="254"/>
    </location>
</feature>
<gene>
    <name evidence="3" type="primary">PLEST009329</name>
    <name evidence="3" type="ORF">PLESTB_001731100</name>
</gene>
<feature type="transmembrane region" description="Helical" evidence="2">
    <location>
        <begin position="468"/>
        <end position="492"/>
    </location>
</feature>
<feature type="transmembrane region" description="Helical" evidence="2">
    <location>
        <begin position="347"/>
        <end position="376"/>
    </location>
</feature>
<feature type="transmembrane region" description="Helical" evidence="2">
    <location>
        <begin position="396"/>
        <end position="421"/>
    </location>
</feature>
<accession>A0A9W6C0G4</accession>
<feature type="transmembrane region" description="Helical" evidence="2">
    <location>
        <begin position="427"/>
        <end position="447"/>
    </location>
</feature>
<dbReference type="Proteomes" id="UP001165080">
    <property type="component" value="Unassembled WGS sequence"/>
</dbReference>
<feature type="transmembrane region" description="Helical" evidence="2">
    <location>
        <begin position="504"/>
        <end position="523"/>
    </location>
</feature>
<dbReference type="AlphaFoldDB" id="A0A9W6C0G4"/>
<keyword evidence="2" id="KW-0472">Membrane</keyword>
<sequence>MVQRLALRDGPAGQPLAFREQGTFREAAGFMFDAAADILTTRNTAAPSPGANDTAVGESPTQPPRPPSPGDGASDGASGLYWLGEYSRLQVMRLVVDLDGNCRHRTLACAAVDGVSAPASPRWSRQSNGPWWLYSPRVHTAVVYDKRDERAGADPAAPLARLAELAGDLELLSRYGNVMLLEVVADHSLVPGKLTWVALNVHRDSVEQRVRVQVMTLDLYGDRLVSGLVFILMSLVALATLVYLGVLLRSIYLYDLQRMRNWKGAGAAASGVPGEEPPRKAGRLWSVTTFFGYSLWNSLELLSLLTCLGWFLMYVLMAAQTLAGAYHSGSGNMAAALHSEEVALNQLLQWGSIIGALYQVGALSILMTGLSLYPYFRAHRGLRLYLDVLSAAWKAILDFIMFFAFIFLLIGATCLATTQLPGVHPNLTYPSTAFSALAMLMLGFYSYDDFVNSVVPKTTMMTAVQDAVFWVSVILLFILVQNILLAIVAVAYDEAKLAEAPADASFLFCLLAWLSWWPVAAYYRLYRRLSWTEVVRRLEVWPTSTFTTLYCRWAVASTAEAQALQGYYTFFLNWHFKPRSPWLHDPFKGRSRPGELPPHSIATPLSSPDALRASLRELAAAPSFRRLVALTLPWPLHRLPAYRWDEGSSCERLADMLWRCYRFDPEEMGMGVGVGVGVGREYDGDGIRGVALGRGCKSGGGVRRLMFASAFVGALARSGRAGLDGGCGGGDGAGGSTGGGDGGGNGGGFGGSGREAVAPAGGGCGGDMV</sequence>
<evidence type="ECO:0000313" key="4">
    <source>
        <dbReference type="Proteomes" id="UP001165080"/>
    </source>
</evidence>
<comment type="caution">
    <text evidence="3">The sequence shown here is derived from an EMBL/GenBank/DDBJ whole genome shotgun (WGS) entry which is preliminary data.</text>
</comment>
<evidence type="ECO:0000256" key="1">
    <source>
        <dbReference type="SAM" id="MobiDB-lite"/>
    </source>
</evidence>
<evidence type="ECO:0000313" key="3">
    <source>
        <dbReference type="EMBL" id="GLC61207.1"/>
    </source>
</evidence>
<evidence type="ECO:0000256" key="2">
    <source>
        <dbReference type="SAM" id="Phobius"/>
    </source>
</evidence>
<name>A0A9W6C0G4_9CHLO</name>
<reference evidence="3 4" key="1">
    <citation type="journal article" date="2023" name="Commun. Biol.">
        <title>Reorganization of the ancestral sex-determining regions during the evolution of trioecy in Pleodorina starrii.</title>
        <authorList>
            <person name="Takahashi K."/>
            <person name="Suzuki S."/>
            <person name="Kawai-Toyooka H."/>
            <person name="Yamamoto K."/>
            <person name="Hamaji T."/>
            <person name="Ootsuki R."/>
            <person name="Yamaguchi H."/>
            <person name="Kawachi M."/>
            <person name="Higashiyama T."/>
            <person name="Nozaki H."/>
        </authorList>
    </citation>
    <scope>NUCLEOTIDE SEQUENCE [LARGE SCALE GENOMIC DNA]</scope>
    <source>
        <strain evidence="3 4">NIES-4479</strain>
    </source>
</reference>
<proteinExistence type="predicted"/>
<feature type="transmembrane region" description="Helical" evidence="2">
    <location>
        <begin position="301"/>
        <end position="327"/>
    </location>
</feature>
<organism evidence="3 4">
    <name type="scientific">Pleodorina starrii</name>
    <dbReference type="NCBI Taxonomy" id="330485"/>
    <lineage>
        <taxon>Eukaryota</taxon>
        <taxon>Viridiplantae</taxon>
        <taxon>Chlorophyta</taxon>
        <taxon>core chlorophytes</taxon>
        <taxon>Chlorophyceae</taxon>
        <taxon>CS clade</taxon>
        <taxon>Chlamydomonadales</taxon>
        <taxon>Volvocaceae</taxon>
        <taxon>Pleodorina</taxon>
    </lineage>
</organism>
<feature type="region of interest" description="Disordered" evidence="1">
    <location>
        <begin position="43"/>
        <end position="76"/>
    </location>
</feature>
<dbReference type="EMBL" id="BRXU01000043">
    <property type="protein sequence ID" value="GLC61207.1"/>
    <property type="molecule type" value="Genomic_DNA"/>
</dbReference>
<keyword evidence="2" id="KW-1133">Transmembrane helix</keyword>